<sequence length="277" mass="29991">MKKLYLLTLLTALLIGNTTQVFAGWPIGKYRHIFTPSLTFYSSKNYWDKNGKKVITPAGTSFNAVTLGLYGGVGLSRRLDLLASVAYSVQSSKFGGLTQATPSGLGDASLGLSYNLAAFKYKRFLSVQGTVIAPLYTVARTGNTMGYGVLGAEGKLMYSGELSSKAYFNVEGAYRHYFDEKGPNQVLGSITIGTALDDRKKNQLTFDVGGLRSYSSNENLISVNPNLVYDGYYVKGGVSYGHKFTNKFSVFGSGFYTFAGRNAPQGYGGAVFAVFKF</sequence>
<gene>
    <name evidence="2" type="ORF">QE417_002247</name>
</gene>
<evidence type="ECO:0000256" key="1">
    <source>
        <dbReference type="SAM" id="SignalP"/>
    </source>
</evidence>
<keyword evidence="1" id="KW-0732">Signal</keyword>
<dbReference type="Proteomes" id="UP001258315">
    <property type="component" value="Unassembled WGS sequence"/>
</dbReference>
<evidence type="ECO:0000313" key="3">
    <source>
        <dbReference type="Proteomes" id="UP001258315"/>
    </source>
</evidence>
<feature type="signal peptide" evidence="1">
    <location>
        <begin position="1"/>
        <end position="23"/>
    </location>
</feature>
<protein>
    <recommendedName>
        <fullName evidence="4">Cellulose biosynthesis protein BcsS</fullName>
    </recommendedName>
</protein>
<evidence type="ECO:0008006" key="4">
    <source>
        <dbReference type="Google" id="ProtNLM"/>
    </source>
</evidence>
<reference evidence="3" key="1">
    <citation type="submission" date="2023-07" db="EMBL/GenBank/DDBJ databases">
        <title>Functional and genomic diversity of the sorghum phyllosphere microbiome.</title>
        <authorList>
            <person name="Shade A."/>
        </authorList>
    </citation>
    <scope>NUCLEOTIDE SEQUENCE [LARGE SCALE GENOMIC DNA]</scope>
    <source>
        <strain evidence="3">SORGH_AS_0422</strain>
    </source>
</reference>
<comment type="caution">
    <text evidence="2">The sequence shown here is derived from an EMBL/GenBank/DDBJ whole genome shotgun (WGS) entry which is preliminary data.</text>
</comment>
<keyword evidence="3" id="KW-1185">Reference proteome</keyword>
<proteinExistence type="predicted"/>
<evidence type="ECO:0000313" key="2">
    <source>
        <dbReference type="EMBL" id="MDT3403175.1"/>
    </source>
</evidence>
<feature type="chain" id="PRO_5045410953" description="Cellulose biosynthesis protein BcsS" evidence="1">
    <location>
        <begin position="24"/>
        <end position="277"/>
    </location>
</feature>
<dbReference type="RefSeq" id="WP_311949966.1">
    <property type="nucleotide sequence ID" value="NZ_JAVLVU010000001.1"/>
</dbReference>
<name>A0ABU3GWX7_9SPHI</name>
<accession>A0ABU3GWX7</accession>
<organism evidence="2 3">
    <name type="scientific">Mucilaginibacter terrae</name>
    <dbReference type="NCBI Taxonomy" id="1955052"/>
    <lineage>
        <taxon>Bacteria</taxon>
        <taxon>Pseudomonadati</taxon>
        <taxon>Bacteroidota</taxon>
        <taxon>Sphingobacteriia</taxon>
        <taxon>Sphingobacteriales</taxon>
        <taxon>Sphingobacteriaceae</taxon>
        <taxon>Mucilaginibacter</taxon>
    </lineage>
</organism>
<dbReference type="EMBL" id="JAVLVU010000001">
    <property type="protein sequence ID" value="MDT3403175.1"/>
    <property type="molecule type" value="Genomic_DNA"/>
</dbReference>